<gene>
    <name evidence="4" type="ORF">EDC42_0584</name>
</gene>
<dbReference type="Gene3D" id="2.160.20.10">
    <property type="entry name" value="Single-stranded right-handed beta-helix, Pectin lyase-like"/>
    <property type="match status" value="2"/>
</dbReference>
<dbReference type="PANTHER" id="PTHR40088">
    <property type="entry name" value="PECTATE LYASE (EUROFUNG)"/>
    <property type="match status" value="1"/>
</dbReference>
<dbReference type="SUPFAM" id="SSF51126">
    <property type="entry name" value="Pectin lyase-like"/>
    <property type="match status" value="3"/>
</dbReference>
<dbReference type="InterPro" id="IPR011050">
    <property type="entry name" value="Pectin_lyase_fold/virulence"/>
</dbReference>
<comment type="subcellular location">
    <subcellularLocation>
        <location evidence="1">Secreted</location>
    </subcellularLocation>
</comment>
<dbReference type="InterPro" id="IPR052052">
    <property type="entry name" value="Polysaccharide_Lyase_9"/>
</dbReference>
<protein>
    <recommendedName>
        <fullName evidence="6">Adhesin-like protein</fullName>
    </recommendedName>
</protein>
<dbReference type="RefSeq" id="WP_069574194.1">
    <property type="nucleotide sequence ID" value="NZ_RKRG01000001.1"/>
</dbReference>
<evidence type="ECO:0000313" key="5">
    <source>
        <dbReference type="Proteomes" id="UP000271783"/>
    </source>
</evidence>
<dbReference type="InterPro" id="IPR013783">
    <property type="entry name" value="Ig-like_fold"/>
</dbReference>
<reference evidence="4 5" key="1">
    <citation type="submission" date="2018-11" db="EMBL/GenBank/DDBJ databases">
        <title>Genomic Encyclopedia of Type Strains, Phase IV (KMG-IV): sequencing the most valuable type-strain genomes for metagenomic binning, comparative biology and taxonomic classification.</title>
        <authorList>
            <person name="Goeker M."/>
        </authorList>
    </citation>
    <scope>NUCLEOTIDE SEQUENCE [LARGE SCALE GENOMIC DNA]</scope>
    <source>
        <strain evidence="4 5">DSM 11977</strain>
    </source>
</reference>
<proteinExistence type="predicted"/>
<organism evidence="4 5">
    <name type="scientific">Methanobrevibacter gottschalkii DSM 11977</name>
    <dbReference type="NCBI Taxonomy" id="1122229"/>
    <lineage>
        <taxon>Archaea</taxon>
        <taxon>Methanobacteriati</taxon>
        <taxon>Methanobacteriota</taxon>
        <taxon>Methanomada group</taxon>
        <taxon>Methanobacteria</taxon>
        <taxon>Methanobacteriales</taxon>
        <taxon>Methanobacteriaceae</taxon>
        <taxon>Methanobrevibacter</taxon>
    </lineage>
</organism>
<keyword evidence="5" id="KW-1185">Reference proteome</keyword>
<dbReference type="InterPro" id="IPR012334">
    <property type="entry name" value="Pectin_lyas_fold"/>
</dbReference>
<dbReference type="GO" id="GO:0005576">
    <property type="term" value="C:extracellular region"/>
    <property type="evidence" value="ECO:0007669"/>
    <property type="project" value="UniProtKB-SubCell"/>
</dbReference>
<dbReference type="InterPro" id="IPR006626">
    <property type="entry name" value="PbH1"/>
</dbReference>
<dbReference type="EMBL" id="RKRG01000001">
    <property type="protein sequence ID" value="RPF53018.1"/>
    <property type="molecule type" value="Genomic_DNA"/>
</dbReference>
<evidence type="ECO:0000256" key="3">
    <source>
        <dbReference type="ARBA" id="ARBA00022729"/>
    </source>
</evidence>
<comment type="caution">
    <text evidence="4">The sequence shown here is derived from an EMBL/GenBank/DDBJ whole genome shotgun (WGS) entry which is preliminary data.</text>
</comment>
<dbReference type="PANTHER" id="PTHR40088:SF2">
    <property type="entry name" value="SECRETED SUGAR HYDROLASE"/>
    <property type="match status" value="1"/>
</dbReference>
<name>A0A3N5BTD1_9EURY</name>
<evidence type="ECO:0000256" key="2">
    <source>
        <dbReference type="ARBA" id="ARBA00022525"/>
    </source>
</evidence>
<accession>A0A3N5BTD1</accession>
<dbReference type="Gene3D" id="3.30.1910.20">
    <property type="entry name" value="asparaginyl-tRNA synthetase, N-terminal domain"/>
    <property type="match status" value="1"/>
</dbReference>
<dbReference type="SMART" id="SM00710">
    <property type="entry name" value="PbH1"/>
    <property type="match status" value="12"/>
</dbReference>
<keyword evidence="2" id="KW-0964">Secreted</keyword>
<evidence type="ECO:0000313" key="4">
    <source>
        <dbReference type="EMBL" id="RPF53018.1"/>
    </source>
</evidence>
<dbReference type="Gene3D" id="2.60.40.10">
    <property type="entry name" value="Immunoglobulins"/>
    <property type="match status" value="2"/>
</dbReference>
<dbReference type="GO" id="GO:0016837">
    <property type="term" value="F:carbon-oxygen lyase activity, acting on polysaccharides"/>
    <property type="evidence" value="ECO:0007669"/>
    <property type="project" value="TreeGrafter"/>
</dbReference>
<keyword evidence="3" id="KW-0732">Signal</keyword>
<evidence type="ECO:0008006" key="6">
    <source>
        <dbReference type="Google" id="ProtNLM"/>
    </source>
</evidence>
<dbReference type="Proteomes" id="UP000271783">
    <property type="component" value="Unassembled WGS sequence"/>
</dbReference>
<sequence length="1753" mass="194050">MKYSKLFLISFVLLFFIVSAVNALDASEITLNADNSIDEISNEDMGILNEVSPSNDIKHIYVNDTGDDSNIGSINSPYSSISKAIGDVNSSTNTTIYLSKGTFGKNNDTNFQFTNEINTYFDNCNVTFIGEGTDKTFIDGKSTYKFMTILEITPNLVFKDITFVNFRGRGSSVFELLEAGNLTIDNCVFKDSYSTSNGDTISSSNSGDLKIINSQFINSNGGIISLLYEDVSPGTLYLENNTFVNITNSENNGIAVTSNYAKAVIKNNKFNNITCINQNQVTLYLEAPDEGTLVLTDNNFVNCECLNEYFMAPVYLWAYEEYVIFERNIFLNSTGASGFNILLNGRMDNLNISIGADEINVHNNEINHGVNIPINITDDVGNLVLINSGIQLNLIGDNNNYTPYLSLKNKKLTFATVPESGIYNVTITYNDGLSTTEVLTIIKINISSSPVNIWVSPKGSDSNNGSEENPFKTIQHAIDTGFEKSFNVIIYLDEGIYYGESNVNLIITNKGSLQIIGKKYNKTIIDGEHSNWFLSVDTCDVEVKNLKFINGAGNKNLISGSNLLNLKDCIVDSNIASRNCYVLHQTLFDNLTYTNNTGTIYYNYNRNITKSNFINNKNIYDSTGIIYSSWAPIIILDCKFINNTALYDYGVIYSNNNIMSLNNYYYGNKAKNYGIFYASSYSSNKMILINDTYINNHVDGSYGIGISPYSSVVNCKFINNSAGTDAGIGSITITCSFKNCSFINNSATKGGVFVLNAVQHALGTTYEELISFDNVTFENNKASMGADIYLPPRSSNSYYSYTYPIELTITFDNITVTSLTDNLTASVYGVNGIIVGGAILEFYLNELYIGSSQIVNSNAILEYDGFSNGKAIVNGNIIHPSVKNNINNATLDIKLDNVLNHIDFWVSNIGSDENGDGSKTKPFKTIQYAVNKAFENCRDITIYLGEETYSGENNTNLTISSASNITIIGKGIGKTIINGGNSSYFVKILIGINKIIISDLTIINMTPDNRFDLPIGSTSPSGIHSIIKSGSTSPITVDKGATLYLNNVNITECRGGNAIIDGEGNIFIDNSILYKNGVSKGIIKCENLVINNSIIDKHLVGGYPIIGTNIIINNTKITDVFNIIRNGFYFISNAKNTTIENTCVLINNWENPLNILDIIEYYDTQICPAACIASTNAIIKNSSFKNEFELVYLWQSTTDYSYHNVYSGSNIEAVNSSFEGYQFIIYSRMLQNPIYKFDGCTFNNIANLMIMMQSRNSIVSFSNSVMFISGNKIASNNAFNNSFLFNNNYWGNNSKPVIPNSVSNFQIPSPDNWIILISEGEEPVFKLTDGKNVTEYICNLPAKISYVADENGEIIPVLNLNGNGYKFNVDENGNVVLNISAPMKNIVPKVPVDETVFANDIEVIVNSSSNFKAKFTNKWGDSLKGINVSFIIGENIINIITNENGTAILPVDFDLGVYFVKIVNPVTGQFIFKTIDVILENTVTANDIIVKYNDKSKFSVIFTDKFGNPLINTNVKFKVGKYIINRTTDENGIASFVINFNVGNYAVNTINPVTNQSIDKIITVNKIATKLTSPKLTVTYNAGKYLTLILKDFNGKALINQKVSIKINGKVYTKITNSKGRSSLKINLPVKTYITTLTYAGDRNHIKSSATTKVIVKKATPKMTAKKATFKLKTKTKKYSIILKDNRYKVMKKVKVYLKVKGKTYRAITNSKGKATFKITKLTKKGKYSARIKYSGNKYFNSITKYVKITIKR</sequence>
<evidence type="ECO:0000256" key="1">
    <source>
        <dbReference type="ARBA" id="ARBA00004613"/>
    </source>
</evidence>